<proteinExistence type="predicted"/>
<evidence type="ECO:0000313" key="3">
    <source>
        <dbReference type="Proteomes" id="UP001139559"/>
    </source>
</evidence>
<dbReference type="PRINTS" id="PR00598">
    <property type="entry name" value="HTHMARR"/>
</dbReference>
<dbReference type="Pfam" id="PF12802">
    <property type="entry name" value="MarR_2"/>
    <property type="match status" value="1"/>
</dbReference>
<dbReference type="Proteomes" id="UP001139559">
    <property type="component" value="Unassembled WGS sequence"/>
</dbReference>
<dbReference type="Gene3D" id="1.10.10.10">
    <property type="entry name" value="Winged helix-like DNA-binding domain superfamily/Winged helix DNA-binding domain"/>
    <property type="match status" value="1"/>
</dbReference>
<dbReference type="SUPFAM" id="SSF46785">
    <property type="entry name" value="Winged helix' DNA-binding domain"/>
    <property type="match status" value="1"/>
</dbReference>
<dbReference type="EMBL" id="JAJHVV010000003">
    <property type="protein sequence ID" value="MCK6262731.1"/>
    <property type="molecule type" value="Genomic_DNA"/>
</dbReference>
<dbReference type="InterPro" id="IPR039422">
    <property type="entry name" value="MarR/SlyA-like"/>
</dbReference>
<dbReference type="InterPro" id="IPR000835">
    <property type="entry name" value="HTH_MarR-typ"/>
</dbReference>
<accession>A0A9X2BGB7</accession>
<name>A0A9X2BGB7_9VIBR</name>
<evidence type="ECO:0000313" key="2">
    <source>
        <dbReference type="EMBL" id="MCK6262731.1"/>
    </source>
</evidence>
<protein>
    <submittedName>
        <fullName evidence="2">MarR family transcriptional regulator</fullName>
    </submittedName>
</protein>
<sequence>MNIRKQTEAKLIVQLGIVRQLMATREAALFSSLPLNPSQFGVLNHFTHKPDRSWTVTDLARVMEMNQPGITKIISVLLEKNLLESISDIEDKRRRYLKITSQGLRLCEETMASLMPDISHLFSNWQDEELNQMQEHTEKLMRWLDNHRDDFTK</sequence>
<dbReference type="SMART" id="SM00347">
    <property type="entry name" value="HTH_MARR"/>
    <property type="match status" value="1"/>
</dbReference>
<dbReference type="PROSITE" id="PS50995">
    <property type="entry name" value="HTH_MARR_2"/>
    <property type="match status" value="1"/>
</dbReference>
<keyword evidence="3" id="KW-1185">Reference proteome</keyword>
<dbReference type="PANTHER" id="PTHR33164">
    <property type="entry name" value="TRANSCRIPTIONAL REGULATOR, MARR FAMILY"/>
    <property type="match status" value="1"/>
</dbReference>
<dbReference type="GO" id="GO:0006950">
    <property type="term" value="P:response to stress"/>
    <property type="evidence" value="ECO:0007669"/>
    <property type="project" value="TreeGrafter"/>
</dbReference>
<comment type="caution">
    <text evidence="2">The sequence shown here is derived from an EMBL/GenBank/DDBJ whole genome shotgun (WGS) entry which is preliminary data.</text>
</comment>
<dbReference type="RefSeq" id="WP_248007844.1">
    <property type="nucleotide sequence ID" value="NZ_JAJHVV010000003.1"/>
</dbReference>
<dbReference type="PANTHER" id="PTHR33164:SF43">
    <property type="entry name" value="HTH-TYPE TRANSCRIPTIONAL REPRESSOR YETL"/>
    <property type="match status" value="1"/>
</dbReference>
<gene>
    <name evidence="2" type="ORF">KP803_05520</name>
</gene>
<evidence type="ECO:0000259" key="1">
    <source>
        <dbReference type="PROSITE" id="PS50995"/>
    </source>
</evidence>
<reference evidence="2" key="1">
    <citation type="submission" date="2021-11" db="EMBL/GenBank/DDBJ databases">
        <title>Vibrio ZSDE26 sp. nov. and Vibrio ZSDZ34 sp. nov., isolated from coastal seawater in Qingdao.</title>
        <authorList>
            <person name="Zhang P."/>
        </authorList>
    </citation>
    <scope>NUCLEOTIDE SEQUENCE</scope>
    <source>
        <strain evidence="2">ZSDE26</strain>
    </source>
</reference>
<dbReference type="InterPro" id="IPR036390">
    <property type="entry name" value="WH_DNA-bd_sf"/>
</dbReference>
<feature type="domain" description="HTH marR-type" evidence="1">
    <location>
        <begin position="8"/>
        <end position="142"/>
    </location>
</feature>
<dbReference type="InterPro" id="IPR036388">
    <property type="entry name" value="WH-like_DNA-bd_sf"/>
</dbReference>
<organism evidence="2 3">
    <name type="scientific">Vibrio amylolyticus</name>
    <dbReference type="NCBI Taxonomy" id="2847292"/>
    <lineage>
        <taxon>Bacteria</taxon>
        <taxon>Pseudomonadati</taxon>
        <taxon>Pseudomonadota</taxon>
        <taxon>Gammaproteobacteria</taxon>
        <taxon>Vibrionales</taxon>
        <taxon>Vibrionaceae</taxon>
        <taxon>Vibrio</taxon>
    </lineage>
</organism>
<dbReference type="AlphaFoldDB" id="A0A9X2BGB7"/>
<dbReference type="GO" id="GO:0003700">
    <property type="term" value="F:DNA-binding transcription factor activity"/>
    <property type="evidence" value="ECO:0007669"/>
    <property type="project" value="InterPro"/>
</dbReference>